<reference evidence="1" key="1">
    <citation type="submission" date="2014-05" db="EMBL/GenBank/DDBJ databases">
        <authorList>
            <person name="Chronopoulou M."/>
        </authorList>
    </citation>
    <scope>NUCLEOTIDE SEQUENCE</scope>
    <source>
        <tissue evidence="1">Whole organism</tissue>
    </source>
</reference>
<feature type="non-terminal residue" evidence="1">
    <location>
        <position position="1"/>
    </location>
</feature>
<proteinExistence type="predicted"/>
<dbReference type="EMBL" id="HACA01002701">
    <property type="protein sequence ID" value="CDW20062.1"/>
    <property type="molecule type" value="Transcribed_RNA"/>
</dbReference>
<name>A0A0K2T390_LEPSM</name>
<sequence>ASHLYTKIFCILNLRELTNGEDKYAKGPVLLGISKRKGGTSEVTRALDFAIHNCKALIASRLTNYQPIRED</sequence>
<dbReference type="AlphaFoldDB" id="A0A0K2T390"/>
<accession>A0A0K2T390</accession>
<evidence type="ECO:0000313" key="1">
    <source>
        <dbReference type="EMBL" id="CDW20062.1"/>
    </source>
</evidence>
<protein>
    <submittedName>
        <fullName evidence="1">Uncharacterized protein</fullName>
    </submittedName>
</protein>
<organism evidence="1">
    <name type="scientific">Lepeophtheirus salmonis</name>
    <name type="common">Salmon louse</name>
    <name type="synonym">Caligus salmonis</name>
    <dbReference type="NCBI Taxonomy" id="72036"/>
    <lineage>
        <taxon>Eukaryota</taxon>
        <taxon>Metazoa</taxon>
        <taxon>Ecdysozoa</taxon>
        <taxon>Arthropoda</taxon>
        <taxon>Crustacea</taxon>
        <taxon>Multicrustacea</taxon>
        <taxon>Hexanauplia</taxon>
        <taxon>Copepoda</taxon>
        <taxon>Siphonostomatoida</taxon>
        <taxon>Caligidae</taxon>
        <taxon>Lepeophtheirus</taxon>
    </lineage>
</organism>